<name>A0A9D3YND1_DREPO</name>
<comment type="caution">
    <text evidence="1">The sequence shown here is derived from an EMBL/GenBank/DDBJ whole genome shotgun (WGS) entry which is preliminary data.</text>
</comment>
<dbReference type="AlphaFoldDB" id="A0A9D3YND1"/>
<proteinExistence type="predicted"/>
<dbReference type="EMBL" id="JAIWYP010000015">
    <property type="protein sequence ID" value="KAH3701278.1"/>
    <property type="molecule type" value="Genomic_DNA"/>
</dbReference>
<organism evidence="1 2">
    <name type="scientific">Dreissena polymorpha</name>
    <name type="common">Zebra mussel</name>
    <name type="synonym">Mytilus polymorpha</name>
    <dbReference type="NCBI Taxonomy" id="45954"/>
    <lineage>
        <taxon>Eukaryota</taxon>
        <taxon>Metazoa</taxon>
        <taxon>Spiralia</taxon>
        <taxon>Lophotrochozoa</taxon>
        <taxon>Mollusca</taxon>
        <taxon>Bivalvia</taxon>
        <taxon>Autobranchia</taxon>
        <taxon>Heteroconchia</taxon>
        <taxon>Euheterodonta</taxon>
        <taxon>Imparidentia</taxon>
        <taxon>Neoheterodontei</taxon>
        <taxon>Myida</taxon>
        <taxon>Dreissenoidea</taxon>
        <taxon>Dreissenidae</taxon>
        <taxon>Dreissena</taxon>
    </lineage>
</organism>
<evidence type="ECO:0000313" key="1">
    <source>
        <dbReference type="EMBL" id="KAH3701278.1"/>
    </source>
</evidence>
<keyword evidence="2" id="KW-1185">Reference proteome</keyword>
<evidence type="ECO:0000313" key="2">
    <source>
        <dbReference type="Proteomes" id="UP000828390"/>
    </source>
</evidence>
<dbReference type="Proteomes" id="UP000828390">
    <property type="component" value="Unassembled WGS sequence"/>
</dbReference>
<reference evidence="1" key="2">
    <citation type="submission" date="2020-11" db="EMBL/GenBank/DDBJ databases">
        <authorList>
            <person name="McCartney M.A."/>
            <person name="Auch B."/>
            <person name="Kono T."/>
            <person name="Mallez S."/>
            <person name="Becker A."/>
            <person name="Gohl D.M."/>
            <person name="Silverstein K.A.T."/>
            <person name="Koren S."/>
            <person name="Bechman K.B."/>
            <person name="Herman A."/>
            <person name="Abrahante J.E."/>
            <person name="Garbe J."/>
        </authorList>
    </citation>
    <scope>NUCLEOTIDE SEQUENCE</scope>
    <source>
        <strain evidence="1">Duluth1</strain>
        <tissue evidence="1">Whole animal</tissue>
    </source>
</reference>
<reference evidence="1" key="1">
    <citation type="journal article" date="2019" name="bioRxiv">
        <title>The Genome of the Zebra Mussel, Dreissena polymorpha: A Resource for Invasive Species Research.</title>
        <authorList>
            <person name="McCartney M.A."/>
            <person name="Auch B."/>
            <person name="Kono T."/>
            <person name="Mallez S."/>
            <person name="Zhang Y."/>
            <person name="Obille A."/>
            <person name="Becker A."/>
            <person name="Abrahante J.E."/>
            <person name="Garbe J."/>
            <person name="Badalamenti J.P."/>
            <person name="Herman A."/>
            <person name="Mangelson H."/>
            <person name="Liachko I."/>
            <person name="Sullivan S."/>
            <person name="Sone E.D."/>
            <person name="Koren S."/>
            <person name="Silverstein K.A.T."/>
            <person name="Beckman K.B."/>
            <person name="Gohl D.M."/>
        </authorList>
    </citation>
    <scope>NUCLEOTIDE SEQUENCE</scope>
    <source>
        <strain evidence="1">Duluth1</strain>
        <tissue evidence="1">Whole animal</tissue>
    </source>
</reference>
<sequence length="66" mass="7398">MSIYAHTFPSTDTFRCLYSLVAEVCPYTHTFPSTDTFRCLYSLVAEVCPYIPTHSRPLTRSGACTA</sequence>
<protein>
    <submittedName>
        <fullName evidence="1">Uncharacterized protein</fullName>
    </submittedName>
</protein>
<accession>A0A9D3YND1</accession>
<gene>
    <name evidence="1" type="ORF">DPMN_076261</name>
</gene>